<keyword evidence="7 8" id="KW-0503">Monooxygenase</keyword>
<evidence type="ECO:0000313" key="9">
    <source>
        <dbReference type="EMBL" id="RHN74034.1"/>
    </source>
</evidence>
<evidence type="ECO:0000256" key="6">
    <source>
        <dbReference type="ARBA" id="ARBA00023002"/>
    </source>
</evidence>
<dbReference type="Gramene" id="rna9964">
    <property type="protein sequence ID" value="RHN74034.1"/>
    <property type="gene ID" value="gene9964"/>
</dbReference>
<evidence type="ECO:0000256" key="2">
    <source>
        <dbReference type="ARBA" id="ARBA00009183"/>
    </source>
</evidence>
<dbReference type="EC" id="1.-.-.-" evidence="7"/>
<keyword evidence="4 7" id="KW-0274">FAD</keyword>
<dbReference type="Proteomes" id="UP000265566">
    <property type="component" value="Chromosome 2"/>
</dbReference>
<comment type="caution">
    <text evidence="8">The sequence shown here is derived from an EMBL/GenBank/DDBJ whole genome shotgun (WGS) entry which is preliminary data.</text>
</comment>
<dbReference type="EMBL" id="PSQE01000002">
    <property type="protein sequence ID" value="RHN74034.1"/>
    <property type="molecule type" value="Genomic_DNA"/>
</dbReference>
<gene>
    <name evidence="8" type="ORF">MtrunA17_Chr2g0305211</name>
    <name evidence="9" type="ORF">MtrunA17_Chr2g0305231</name>
</gene>
<dbReference type="InterPro" id="IPR036188">
    <property type="entry name" value="FAD/NAD-bd_sf"/>
</dbReference>
<reference evidence="10" key="1">
    <citation type="journal article" date="2018" name="Nat. Plants">
        <title>Whole-genome landscape of Medicago truncatula symbiotic genes.</title>
        <authorList>
            <person name="Pecrix Y."/>
            <person name="Staton S.E."/>
            <person name="Sallet E."/>
            <person name="Lelandais-Briere C."/>
            <person name="Moreau S."/>
            <person name="Carrere S."/>
            <person name="Blein T."/>
            <person name="Jardinaud M.F."/>
            <person name="Latrasse D."/>
            <person name="Zouine M."/>
            <person name="Zahm M."/>
            <person name="Kreplak J."/>
            <person name="Mayjonade B."/>
            <person name="Satge C."/>
            <person name="Perez M."/>
            <person name="Cauet S."/>
            <person name="Marande W."/>
            <person name="Chantry-Darmon C."/>
            <person name="Lopez-Roques C."/>
            <person name="Bouchez O."/>
            <person name="Berard A."/>
            <person name="Debelle F."/>
            <person name="Munos S."/>
            <person name="Bendahmane A."/>
            <person name="Berges H."/>
            <person name="Niebel A."/>
            <person name="Buitink J."/>
            <person name="Frugier F."/>
            <person name="Benhamed M."/>
            <person name="Crespi M."/>
            <person name="Gouzy J."/>
            <person name="Gamas P."/>
        </authorList>
    </citation>
    <scope>NUCLEOTIDE SEQUENCE [LARGE SCALE GENOMIC DNA]</scope>
    <source>
        <strain evidence="10">cv. Jemalong A17</strain>
    </source>
</reference>
<dbReference type="OrthoDB" id="66881at2759"/>
<evidence type="ECO:0000256" key="4">
    <source>
        <dbReference type="ARBA" id="ARBA00022827"/>
    </source>
</evidence>
<evidence type="ECO:0000313" key="8">
    <source>
        <dbReference type="EMBL" id="RHN74033.1"/>
    </source>
</evidence>
<accession>A0A396JCJ9</accession>
<dbReference type="InterPro" id="IPR050346">
    <property type="entry name" value="FMO-like"/>
</dbReference>
<dbReference type="PIRSF" id="PIRSF000332">
    <property type="entry name" value="FMO"/>
    <property type="match status" value="1"/>
</dbReference>
<dbReference type="Gramene" id="rna9962">
    <property type="protein sequence ID" value="RHN74033.1"/>
    <property type="gene ID" value="gene9962"/>
</dbReference>
<comment type="similarity">
    <text evidence="2 7">Belongs to the FMO family.</text>
</comment>
<dbReference type="InterPro" id="IPR020946">
    <property type="entry name" value="Flavin_mOase-like"/>
</dbReference>
<keyword evidence="5" id="KW-0521">NADP</keyword>
<sequence>MEKNVAIVGAGISGLLACKYVLQIGFHPIVYEADDDIGGIWRHTIQSTKLQTKKQDFQFTDFPWDSSVKEDFPSNQQVQDYLNSYAQHFSIIPYIRFNSKVIDIDYVGESHEEMKTWELWSGNGSPFGSKGTWHLTVEDTKNFTTEVHKAEFIILCIGKYSGFPNIPKFPLGKGPEVFKGKVMHSLDYSALDNKAAAEMIKNKRVTIIGSGKSALDIAAECANANGVTYPCTIIQRTTHWYLPDFNVAGINLGYLYFNRFAELLVHKPGESFLLSLVATLLSPLRTGISKLVETYLKWKLPLKKYGLVPDYSFLQDTSTCRAGVLPDHFFDKIIKGSINIKKSQSFSFCKEGLTINGEDKPQEADLVILATGYKGDQKLRSIFRSTIFQNYINESADSMVPIYRQTIHPRIPQLAIIGYDESLSNIFSNEMRCQWLAHLLDENIELPSITEMENDVKMWEENRKQHTNNLNSRSCIVTCGIWYNDQLCKDMKCNPRRKKSFFAELFEPYGPIDYNGLVRK</sequence>
<comment type="cofactor">
    <cofactor evidence="1 7">
        <name>FAD</name>
        <dbReference type="ChEBI" id="CHEBI:57692"/>
    </cofactor>
</comment>
<dbReference type="AlphaFoldDB" id="A0A396JCJ9"/>
<keyword evidence="3 7" id="KW-0285">Flavoprotein</keyword>
<proteinExistence type="inferred from homology"/>
<dbReference type="EMBL" id="PSQE01000002">
    <property type="protein sequence ID" value="RHN74033.1"/>
    <property type="molecule type" value="Genomic_DNA"/>
</dbReference>
<dbReference type="PANTHER" id="PTHR23023">
    <property type="entry name" value="DIMETHYLANILINE MONOOXYGENASE"/>
    <property type="match status" value="1"/>
</dbReference>
<protein>
    <recommendedName>
        <fullName evidence="7">Flavin-containing monooxygenase</fullName>
        <ecNumber evidence="7">1.-.-.-</ecNumber>
    </recommendedName>
</protein>
<evidence type="ECO:0000256" key="1">
    <source>
        <dbReference type="ARBA" id="ARBA00001974"/>
    </source>
</evidence>
<name>A0A396JCJ9_MEDTR</name>
<evidence type="ECO:0000313" key="10">
    <source>
        <dbReference type="Proteomes" id="UP000265566"/>
    </source>
</evidence>
<organism evidence="8 10">
    <name type="scientific">Medicago truncatula</name>
    <name type="common">Barrel medic</name>
    <name type="synonym">Medicago tribuloides</name>
    <dbReference type="NCBI Taxonomy" id="3880"/>
    <lineage>
        <taxon>Eukaryota</taxon>
        <taxon>Viridiplantae</taxon>
        <taxon>Streptophyta</taxon>
        <taxon>Embryophyta</taxon>
        <taxon>Tracheophyta</taxon>
        <taxon>Spermatophyta</taxon>
        <taxon>Magnoliopsida</taxon>
        <taxon>eudicotyledons</taxon>
        <taxon>Gunneridae</taxon>
        <taxon>Pentapetalae</taxon>
        <taxon>rosids</taxon>
        <taxon>fabids</taxon>
        <taxon>Fabales</taxon>
        <taxon>Fabaceae</taxon>
        <taxon>Papilionoideae</taxon>
        <taxon>50 kb inversion clade</taxon>
        <taxon>NPAAA clade</taxon>
        <taxon>Hologalegina</taxon>
        <taxon>IRL clade</taxon>
        <taxon>Trifolieae</taxon>
        <taxon>Medicago</taxon>
    </lineage>
</organism>
<dbReference type="InterPro" id="IPR000960">
    <property type="entry name" value="Flavin_mOase"/>
</dbReference>
<dbReference type="GO" id="GO:0004499">
    <property type="term" value="F:N,N-dimethylaniline monooxygenase activity"/>
    <property type="evidence" value="ECO:0007669"/>
    <property type="project" value="InterPro"/>
</dbReference>
<reference evidence="8" key="2">
    <citation type="journal article" date="2018" name="Nat. Plants">
        <title>Whole-genome landscape of Medicago truncatula symbiotic genes.</title>
        <authorList>
            <person name="Pecrix Y."/>
            <person name="Gamas P."/>
            <person name="Carrere S."/>
        </authorList>
    </citation>
    <scope>NUCLEOTIDE SEQUENCE</scope>
    <source>
        <tissue evidence="8">Leaves</tissue>
    </source>
</reference>
<keyword evidence="6 7" id="KW-0560">Oxidoreductase</keyword>
<dbReference type="FunFam" id="3.50.50.60:FF:000167">
    <property type="entry name" value="Flavin-containing monooxygenase"/>
    <property type="match status" value="1"/>
</dbReference>
<evidence type="ECO:0000256" key="3">
    <source>
        <dbReference type="ARBA" id="ARBA00022630"/>
    </source>
</evidence>
<dbReference type="PROSITE" id="PS51257">
    <property type="entry name" value="PROKAR_LIPOPROTEIN"/>
    <property type="match status" value="1"/>
</dbReference>
<dbReference type="Pfam" id="PF00743">
    <property type="entry name" value="FMO-like"/>
    <property type="match status" value="1"/>
</dbReference>
<dbReference type="GO" id="GO:0050660">
    <property type="term" value="F:flavin adenine dinucleotide binding"/>
    <property type="evidence" value="ECO:0007669"/>
    <property type="project" value="InterPro"/>
</dbReference>
<evidence type="ECO:0000256" key="5">
    <source>
        <dbReference type="ARBA" id="ARBA00022857"/>
    </source>
</evidence>
<dbReference type="Gene3D" id="3.50.50.60">
    <property type="entry name" value="FAD/NAD(P)-binding domain"/>
    <property type="match status" value="2"/>
</dbReference>
<dbReference type="SUPFAM" id="SSF51905">
    <property type="entry name" value="FAD/NAD(P)-binding domain"/>
    <property type="match status" value="3"/>
</dbReference>
<dbReference type="FunFam" id="3.50.50.60:FF:000169">
    <property type="entry name" value="Flavin-containing monooxygenase"/>
    <property type="match status" value="1"/>
</dbReference>
<dbReference type="GO" id="GO:0050661">
    <property type="term" value="F:NADP binding"/>
    <property type="evidence" value="ECO:0007669"/>
    <property type="project" value="InterPro"/>
</dbReference>
<evidence type="ECO:0000256" key="7">
    <source>
        <dbReference type="RuleBase" id="RU361177"/>
    </source>
</evidence>